<keyword evidence="1" id="KW-1133">Transmembrane helix</keyword>
<dbReference type="EMBL" id="CATOUU010000116">
    <property type="protein sequence ID" value="CAI9916952.1"/>
    <property type="molecule type" value="Genomic_DNA"/>
</dbReference>
<name>A0AA86NC56_9EUKA</name>
<evidence type="ECO:0000313" key="3">
    <source>
        <dbReference type="EMBL" id="CAI9916952.1"/>
    </source>
</evidence>
<feature type="transmembrane region" description="Helical" evidence="1">
    <location>
        <begin position="63"/>
        <end position="86"/>
    </location>
</feature>
<proteinExistence type="predicted"/>
<dbReference type="AlphaFoldDB" id="A0AA86NC56"/>
<dbReference type="Proteomes" id="UP001642409">
    <property type="component" value="Unassembled WGS sequence"/>
</dbReference>
<comment type="caution">
    <text evidence="3">The sequence shown here is derived from an EMBL/GenBank/DDBJ whole genome shotgun (WGS) entry which is preliminary data.</text>
</comment>
<reference evidence="4 6" key="2">
    <citation type="submission" date="2024-07" db="EMBL/GenBank/DDBJ databases">
        <authorList>
            <person name="Akdeniz Z."/>
        </authorList>
    </citation>
    <scope>NUCLEOTIDE SEQUENCE [LARGE SCALE GENOMIC DNA]</scope>
</reference>
<keyword evidence="1" id="KW-0472">Membrane</keyword>
<protein>
    <submittedName>
        <fullName evidence="3">Transmembrane domain-containing protein</fullName>
    </submittedName>
    <submittedName>
        <fullName evidence="4">Transmembrane_domain-containing protein</fullName>
    </submittedName>
</protein>
<dbReference type="EMBL" id="CAXDID020000631">
    <property type="protein sequence ID" value="CAL6107200.1"/>
    <property type="molecule type" value="Genomic_DNA"/>
</dbReference>
<gene>
    <name evidence="2" type="ORF">HINF_LOCUS3734</name>
    <name evidence="3" type="ORF">HINF_LOCUS4597</name>
    <name evidence="4" type="ORF">HINF_LOCUS60840</name>
    <name evidence="5" type="ORF">HINF_LOCUS74363</name>
</gene>
<keyword evidence="1 3" id="KW-0812">Transmembrane</keyword>
<evidence type="ECO:0000313" key="6">
    <source>
        <dbReference type="Proteomes" id="UP001642409"/>
    </source>
</evidence>
<feature type="transmembrane region" description="Helical" evidence="1">
    <location>
        <begin position="25"/>
        <end position="43"/>
    </location>
</feature>
<evidence type="ECO:0000256" key="1">
    <source>
        <dbReference type="SAM" id="Phobius"/>
    </source>
</evidence>
<organism evidence="3">
    <name type="scientific">Hexamita inflata</name>
    <dbReference type="NCBI Taxonomy" id="28002"/>
    <lineage>
        <taxon>Eukaryota</taxon>
        <taxon>Metamonada</taxon>
        <taxon>Diplomonadida</taxon>
        <taxon>Hexamitidae</taxon>
        <taxon>Hexamitinae</taxon>
        <taxon>Hexamita</taxon>
    </lineage>
</organism>
<keyword evidence="6" id="KW-1185">Reference proteome</keyword>
<sequence length="168" mass="19108">MALVINTNANPRMQLLPIPKLKKMALCWCGIINLFLPGVGLMIATCIENNGGTFNQQMGVRLIQFLLCFVVVGFFWSIANGVVMIYTRCSDALFKMLSYLVCLNTQSNIHTLNCSGLLKQLFHVQVILHFQLECKQSLQIQMQNTQYLLNINTTKSFIFIQIHNSELF</sequence>
<evidence type="ECO:0000313" key="4">
    <source>
        <dbReference type="EMBL" id="CAL6082048.1"/>
    </source>
</evidence>
<reference evidence="3" key="1">
    <citation type="submission" date="2023-06" db="EMBL/GenBank/DDBJ databases">
        <authorList>
            <person name="Kurt Z."/>
        </authorList>
    </citation>
    <scope>NUCLEOTIDE SEQUENCE</scope>
</reference>
<evidence type="ECO:0000313" key="5">
    <source>
        <dbReference type="EMBL" id="CAL6107200.1"/>
    </source>
</evidence>
<dbReference type="EMBL" id="CATOUU010000092">
    <property type="protein sequence ID" value="CAI9916089.1"/>
    <property type="molecule type" value="Genomic_DNA"/>
</dbReference>
<evidence type="ECO:0000313" key="2">
    <source>
        <dbReference type="EMBL" id="CAI9916089.1"/>
    </source>
</evidence>
<dbReference type="EMBL" id="CAXDID020000359">
    <property type="protein sequence ID" value="CAL6082048.1"/>
    <property type="molecule type" value="Genomic_DNA"/>
</dbReference>
<accession>A0AA86NC56</accession>